<evidence type="ECO:0000256" key="9">
    <source>
        <dbReference type="SAM" id="Phobius"/>
    </source>
</evidence>
<evidence type="ECO:0000256" key="2">
    <source>
        <dbReference type="ARBA" id="ARBA00022475"/>
    </source>
</evidence>
<feature type="transmembrane region" description="Helical" evidence="9">
    <location>
        <begin position="36"/>
        <end position="55"/>
    </location>
</feature>
<feature type="region of interest" description="Disordered" evidence="8">
    <location>
        <begin position="1"/>
        <end position="23"/>
    </location>
</feature>
<dbReference type="Proteomes" id="UP000028341">
    <property type="component" value="Unassembled WGS sequence"/>
</dbReference>
<evidence type="ECO:0000313" key="12">
    <source>
        <dbReference type="Proteomes" id="UP000028341"/>
    </source>
</evidence>
<protein>
    <submittedName>
        <fullName evidence="11">Cell division protein FtsQ</fullName>
    </submittedName>
</protein>
<reference evidence="11 12" key="1">
    <citation type="submission" date="2014-02" db="EMBL/GenBank/DDBJ databases">
        <title>The genome announcement of Streptomyces toyocaensis NRRL15009.</title>
        <authorList>
            <person name="Hong H.-J."/>
            <person name="Kwun M.J."/>
        </authorList>
    </citation>
    <scope>NUCLEOTIDE SEQUENCE [LARGE SCALE GENOMIC DNA]</scope>
    <source>
        <strain evidence="11 12">NRRL 15009</strain>
    </source>
</reference>
<gene>
    <name evidence="11" type="ORF">BU52_23745</name>
</gene>
<evidence type="ECO:0000256" key="1">
    <source>
        <dbReference type="ARBA" id="ARBA00004370"/>
    </source>
</evidence>
<keyword evidence="3 11" id="KW-0132">Cell division</keyword>
<name>A0A081XM66_STRTO</name>
<keyword evidence="5 9" id="KW-1133">Transmembrane helix</keyword>
<dbReference type="Gene3D" id="3.10.20.310">
    <property type="entry name" value="membrane protein fhac"/>
    <property type="match status" value="1"/>
</dbReference>
<dbReference type="PANTHER" id="PTHR37820:SF1">
    <property type="entry name" value="CELL DIVISION PROTEIN FTSQ"/>
    <property type="match status" value="1"/>
</dbReference>
<dbReference type="RefSeq" id="WP_037937534.1">
    <property type="nucleotide sequence ID" value="NZ_JBFADL010000012.1"/>
</dbReference>
<dbReference type="InterPro" id="IPR050487">
    <property type="entry name" value="FtsQ_DivIB"/>
</dbReference>
<evidence type="ECO:0000256" key="8">
    <source>
        <dbReference type="SAM" id="MobiDB-lite"/>
    </source>
</evidence>
<comment type="caution">
    <text evidence="11">The sequence shown here is derived from an EMBL/GenBank/DDBJ whole genome shotgun (WGS) entry which is preliminary data.</text>
</comment>
<dbReference type="AlphaFoldDB" id="A0A081XM66"/>
<dbReference type="GO" id="GO:0051301">
    <property type="term" value="P:cell division"/>
    <property type="evidence" value="ECO:0007669"/>
    <property type="project" value="UniProtKB-KW"/>
</dbReference>
<dbReference type="GO" id="GO:0005886">
    <property type="term" value="C:plasma membrane"/>
    <property type="evidence" value="ECO:0007669"/>
    <property type="project" value="TreeGrafter"/>
</dbReference>
<sequence length="267" mass="28907">MAGSTTAERGERKRESSGPPLAGRFGRFGRRRYRRIIASAVVLVFLGTGGFWLLYGSDLVRVERVSVSGTDVLTPARVREAADVPLGEQLISVDTEEIEARLAKVLPRVDTVDVVRSWPDEITLDVTERTPVLLVHRGGKFIEVDHEGVRFATVSKAPRGVPELKWEVPGTGSAAAGLRRFGEDRLTREAVRVAGALPGPVARVTRSVKIRSYDAISLELTDGRTVDWGSGEKGAEKGRTLTALMKAEPRARHFDVSVPTAPASSGS</sequence>
<dbReference type="EMBL" id="JFCB01000024">
    <property type="protein sequence ID" value="KES04639.1"/>
    <property type="molecule type" value="Genomic_DNA"/>
</dbReference>
<dbReference type="InterPro" id="IPR034746">
    <property type="entry name" value="POTRA"/>
</dbReference>
<keyword evidence="4 9" id="KW-0812">Transmembrane</keyword>
<feature type="domain" description="POTRA" evidence="10">
    <location>
        <begin position="60"/>
        <end position="129"/>
    </location>
</feature>
<keyword evidence="7" id="KW-0131">Cell cycle</keyword>
<evidence type="ECO:0000313" key="11">
    <source>
        <dbReference type="EMBL" id="KES04639.1"/>
    </source>
</evidence>
<dbReference type="PANTHER" id="PTHR37820">
    <property type="entry name" value="CELL DIVISION PROTEIN DIVIB"/>
    <property type="match status" value="1"/>
</dbReference>
<dbReference type="Pfam" id="PF08478">
    <property type="entry name" value="POTRA_1"/>
    <property type="match status" value="1"/>
</dbReference>
<comment type="subcellular location">
    <subcellularLocation>
        <location evidence="1">Membrane</location>
    </subcellularLocation>
</comment>
<dbReference type="OrthoDB" id="9790760at2"/>
<accession>A0A081XM66</accession>
<keyword evidence="2" id="KW-1003">Cell membrane</keyword>
<dbReference type="eggNOG" id="COG1589">
    <property type="taxonomic scope" value="Bacteria"/>
</dbReference>
<dbReference type="PROSITE" id="PS51779">
    <property type="entry name" value="POTRA"/>
    <property type="match status" value="1"/>
</dbReference>
<evidence type="ECO:0000256" key="4">
    <source>
        <dbReference type="ARBA" id="ARBA00022692"/>
    </source>
</evidence>
<evidence type="ECO:0000256" key="5">
    <source>
        <dbReference type="ARBA" id="ARBA00022989"/>
    </source>
</evidence>
<evidence type="ECO:0000256" key="7">
    <source>
        <dbReference type="ARBA" id="ARBA00023306"/>
    </source>
</evidence>
<evidence type="ECO:0000256" key="6">
    <source>
        <dbReference type="ARBA" id="ARBA00023136"/>
    </source>
</evidence>
<dbReference type="STRING" id="55952.BU52_23745"/>
<evidence type="ECO:0000256" key="3">
    <source>
        <dbReference type="ARBA" id="ARBA00022618"/>
    </source>
</evidence>
<dbReference type="InterPro" id="IPR013685">
    <property type="entry name" value="POTRA_FtsQ_type"/>
</dbReference>
<evidence type="ECO:0000259" key="10">
    <source>
        <dbReference type="PROSITE" id="PS51779"/>
    </source>
</evidence>
<organism evidence="11 12">
    <name type="scientific">Streptomyces toyocaensis</name>
    <dbReference type="NCBI Taxonomy" id="55952"/>
    <lineage>
        <taxon>Bacteria</taxon>
        <taxon>Bacillati</taxon>
        <taxon>Actinomycetota</taxon>
        <taxon>Actinomycetes</taxon>
        <taxon>Kitasatosporales</taxon>
        <taxon>Streptomycetaceae</taxon>
        <taxon>Streptomyces</taxon>
    </lineage>
</organism>
<keyword evidence="6 9" id="KW-0472">Membrane</keyword>
<keyword evidence="12" id="KW-1185">Reference proteome</keyword>
<proteinExistence type="predicted"/>